<proteinExistence type="predicted"/>
<dbReference type="Proteomes" id="UP000007127">
    <property type="component" value="Plasmid"/>
</dbReference>
<sequence length="123" mass="13158">MQRSLQNIGYCLPAIGDAMGGGSANASVDLGIAENYLLRALFCVRRAKQMALAQESGAHRAQIQKDAVAGFEYVDAQGNSLDEIRVNAKASNLARRGDMRLIWVNEGDLAMSAIACGDEGVER</sequence>
<organism evidence="1 2">
    <name type="scientific">Thalassospira xiamenensis M-5 = DSM 17429</name>
    <dbReference type="NCBI Taxonomy" id="1123366"/>
    <lineage>
        <taxon>Bacteria</taxon>
        <taxon>Pseudomonadati</taxon>
        <taxon>Pseudomonadota</taxon>
        <taxon>Alphaproteobacteria</taxon>
        <taxon>Rhodospirillales</taxon>
        <taxon>Thalassospiraceae</taxon>
        <taxon>Thalassospira</taxon>
    </lineage>
</organism>
<evidence type="ECO:0000313" key="1">
    <source>
        <dbReference type="EMBL" id="AJD54469.1"/>
    </source>
</evidence>
<geneLocation type="plasmid" evidence="2"/>
<protein>
    <submittedName>
        <fullName evidence="1">Uncharacterized protein</fullName>
    </submittedName>
</protein>
<name>A0AB72UK90_9PROT</name>
<dbReference type="AlphaFoldDB" id="A0AB72UK90"/>
<accession>A0AB72UK90</accession>
<dbReference type="EMBL" id="CP004389">
    <property type="protein sequence ID" value="AJD54469.1"/>
    <property type="molecule type" value="Genomic_DNA"/>
</dbReference>
<reference evidence="1 2" key="1">
    <citation type="journal article" date="2012" name="J. Bacteriol.">
        <title>Genome sequence of Thalassospira xiamenensis type strain M-5.</title>
        <authorList>
            <person name="Lai Q."/>
            <person name="Shao Z."/>
        </authorList>
    </citation>
    <scope>NUCLEOTIDE SEQUENCE [LARGE SCALE GENOMIC DNA]</scope>
    <source>
        <strain evidence="1 2">M-5</strain>
    </source>
</reference>
<evidence type="ECO:0000313" key="2">
    <source>
        <dbReference type="Proteomes" id="UP000007127"/>
    </source>
</evidence>
<dbReference type="KEGG" id="txi:TH3_21983"/>
<keyword evidence="1" id="KW-0614">Plasmid</keyword>
<gene>
    <name evidence="1" type="ORF">TH3_21983</name>
</gene>